<name>A0A2W5BQ94_9BACT</name>
<comment type="caution">
    <text evidence="1">The sequence shown here is derived from an EMBL/GenBank/DDBJ whole genome shotgun (WGS) entry which is preliminary data.</text>
</comment>
<evidence type="ECO:0000313" key="1">
    <source>
        <dbReference type="EMBL" id="PZO85385.1"/>
    </source>
</evidence>
<dbReference type="EMBL" id="QFNK01000150">
    <property type="protein sequence ID" value="PZO85385.1"/>
    <property type="molecule type" value="Genomic_DNA"/>
</dbReference>
<gene>
    <name evidence="1" type="ORF">DI626_07545</name>
</gene>
<proteinExistence type="predicted"/>
<evidence type="ECO:0000313" key="2">
    <source>
        <dbReference type="Proteomes" id="UP000249557"/>
    </source>
</evidence>
<protein>
    <submittedName>
        <fullName evidence="1">Uncharacterized protein</fullName>
    </submittedName>
</protein>
<dbReference type="AlphaFoldDB" id="A0A2W5BQ94"/>
<dbReference type="Proteomes" id="UP000249557">
    <property type="component" value="Unassembled WGS sequence"/>
</dbReference>
<reference evidence="1 2" key="1">
    <citation type="submission" date="2017-08" db="EMBL/GenBank/DDBJ databases">
        <title>Infants hospitalized years apart are colonized by the same room-sourced microbial strains.</title>
        <authorList>
            <person name="Brooks B."/>
            <person name="Olm M.R."/>
            <person name="Firek B.A."/>
            <person name="Baker R."/>
            <person name="Thomas B.C."/>
            <person name="Morowitz M.J."/>
            <person name="Banfield J.F."/>
        </authorList>
    </citation>
    <scope>NUCLEOTIDE SEQUENCE [LARGE SCALE GENOMIC DNA]</scope>
    <source>
        <strain evidence="1">S2_018_000_R2_104</strain>
    </source>
</reference>
<accession>A0A2W5BQ94</accession>
<sequence length="72" mass="7624">MVVAMISYLLFVVAVISGRSGCRMAGPLGILAPVGHGGDPSALTRIVFAMPRKNARLTAFEKRAIRALINSI</sequence>
<organism evidence="1 2">
    <name type="scientific">Micavibrio aeruginosavorus</name>
    <dbReference type="NCBI Taxonomy" id="349221"/>
    <lineage>
        <taxon>Bacteria</taxon>
        <taxon>Pseudomonadati</taxon>
        <taxon>Bdellovibrionota</taxon>
        <taxon>Bdellovibrionia</taxon>
        <taxon>Bdellovibrionales</taxon>
        <taxon>Pseudobdellovibrionaceae</taxon>
        <taxon>Micavibrio</taxon>
    </lineage>
</organism>